<dbReference type="InterPro" id="IPR051267">
    <property type="entry name" value="STEAP_metalloreductase"/>
</dbReference>
<evidence type="ECO:0000313" key="4">
    <source>
        <dbReference type="Proteomes" id="UP000722989"/>
    </source>
</evidence>
<sequence length="230" mass="25295">MSQPQRPPFTRSTDRRIAIIGSGRMGRGLVRQLAPYHQGLLWGSRDPQRLTAAAAELGVAGSVEPADHDQALRADVVILALWHRDAVTFADRYADALAGRIVVDIANPFTDDFEDFTLPETTSAAEELARRLPGASVVGAFKNTFWVVLDDPDFPEGPSDVLVTGDDPAARRAVIELLTPLPFRVLDAGRLANNRTIERMTLLGRELAVRHGHYPRISWRLLGAADEQSR</sequence>
<dbReference type="InterPro" id="IPR036291">
    <property type="entry name" value="NAD(P)-bd_dom_sf"/>
</dbReference>
<dbReference type="Proteomes" id="UP000722989">
    <property type="component" value="Unassembled WGS sequence"/>
</dbReference>
<keyword evidence="1" id="KW-0560">Oxidoreductase</keyword>
<keyword evidence="4" id="KW-1185">Reference proteome</keyword>
<dbReference type="EMBL" id="JAATVY010000019">
    <property type="protein sequence ID" value="NJC72487.1"/>
    <property type="molecule type" value="Genomic_DNA"/>
</dbReference>
<proteinExistence type="predicted"/>
<dbReference type="Pfam" id="PF03807">
    <property type="entry name" value="F420_oxidored"/>
    <property type="match status" value="1"/>
</dbReference>
<accession>A0ABX0Y2Y9</accession>
<gene>
    <name evidence="3" type="ORF">HC031_22600</name>
</gene>
<organism evidence="3 4">
    <name type="scientific">Planosporangium thailandense</name>
    <dbReference type="NCBI Taxonomy" id="765197"/>
    <lineage>
        <taxon>Bacteria</taxon>
        <taxon>Bacillati</taxon>
        <taxon>Actinomycetota</taxon>
        <taxon>Actinomycetes</taxon>
        <taxon>Micromonosporales</taxon>
        <taxon>Micromonosporaceae</taxon>
        <taxon>Planosporangium</taxon>
    </lineage>
</organism>
<dbReference type="PANTHER" id="PTHR14239">
    <property type="entry name" value="DUDULIN-RELATED"/>
    <property type="match status" value="1"/>
</dbReference>
<evidence type="ECO:0000313" key="3">
    <source>
        <dbReference type="EMBL" id="NJC72487.1"/>
    </source>
</evidence>
<protein>
    <submittedName>
        <fullName evidence="3">NAD(P)-binding domain-containing protein</fullName>
    </submittedName>
</protein>
<dbReference type="InterPro" id="IPR028939">
    <property type="entry name" value="P5C_Rdtase_cat_N"/>
</dbReference>
<name>A0ABX0Y2Y9_9ACTN</name>
<dbReference type="RefSeq" id="WP_167927400.1">
    <property type="nucleotide sequence ID" value="NZ_JAATVY010000019.1"/>
</dbReference>
<evidence type="ECO:0000259" key="2">
    <source>
        <dbReference type="Pfam" id="PF03807"/>
    </source>
</evidence>
<dbReference type="PANTHER" id="PTHR14239:SF10">
    <property type="entry name" value="REDUCTASE"/>
    <property type="match status" value="1"/>
</dbReference>
<comment type="caution">
    <text evidence="3">The sequence shown here is derived from an EMBL/GenBank/DDBJ whole genome shotgun (WGS) entry which is preliminary data.</text>
</comment>
<feature type="domain" description="Pyrroline-5-carboxylate reductase catalytic N-terminal" evidence="2">
    <location>
        <begin position="16"/>
        <end position="108"/>
    </location>
</feature>
<dbReference type="Gene3D" id="3.40.50.720">
    <property type="entry name" value="NAD(P)-binding Rossmann-like Domain"/>
    <property type="match status" value="1"/>
</dbReference>
<evidence type="ECO:0000256" key="1">
    <source>
        <dbReference type="ARBA" id="ARBA00023002"/>
    </source>
</evidence>
<reference evidence="3 4" key="1">
    <citation type="submission" date="2020-03" db="EMBL/GenBank/DDBJ databases">
        <title>WGS of the type strain of Planosporangium spp.</title>
        <authorList>
            <person name="Thawai C."/>
        </authorList>
    </citation>
    <scope>NUCLEOTIDE SEQUENCE [LARGE SCALE GENOMIC DNA]</scope>
    <source>
        <strain evidence="3 4">TBRC 5610</strain>
    </source>
</reference>
<dbReference type="SUPFAM" id="SSF51735">
    <property type="entry name" value="NAD(P)-binding Rossmann-fold domains"/>
    <property type="match status" value="1"/>
</dbReference>